<protein>
    <recommendedName>
        <fullName evidence="4">Diaminopimelate epimerase</fullName>
    </recommendedName>
</protein>
<dbReference type="Pfam" id="PF26317">
    <property type="entry name" value="CntK_N"/>
    <property type="match status" value="2"/>
</dbReference>
<evidence type="ECO:0008006" key="4">
    <source>
        <dbReference type="Google" id="ProtNLM"/>
    </source>
</evidence>
<dbReference type="Proteomes" id="UP000503820">
    <property type="component" value="Unassembled WGS sequence"/>
</dbReference>
<dbReference type="EMBL" id="BLVP01000002">
    <property type="protein sequence ID" value="GFM36025.1"/>
    <property type="molecule type" value="Genomic_DNA"/>
</dbReference>
<evidence type="ECO:0000256" key="1">
    <source>
        <dbReference type="SAM" id="MobiDB-lite"/>
    </source>
</evidence>
<feature type="region of interest" description="Disordered" evidence="1">
    <location>
        <begin position="120"/>
        <end position="143"/>
    </location>
</feature>
<dbReference type="InterPro" id="IPR058944">
    <property type="entry name" value="CntK-like"/>
</dbReference>
<keyword evidence="3" id="KW-1185">Reference proteome</keyword>
<evidence type="ECO:0000313" key="2">
    <source>
        <dbReference type="EMBL" id="GFM36025.1"/>
    </source>
</evidence>
<reference evidence="2 3" key="1">
    <citation type="submission" date="2020-05" db="EMBL/GenBank/DDBJ databases">
        <title>Draft genome sequence of Desulfovibrio psychrotolerans JS1T.</title>
        <authorList>
            <person name="Ueno A."/>
            <person name="Tamazawa S."/>
            <person name="Tamamura S."/>
            <person name="Murakami T."/>
            <person name="Kiyama T."/>
            <person name="Inomata H."/>
            <person name="Amano Y."/>
            <person name="Miyakawa K."/>
            <person name="Tamaki H."/>
            <person name="Naganuma T."/>
            <person name="Kaneko K."/>
        </authorList>
    </citation>
    <scope>NUCLEOTIDE SEQUENCE [LARGE SCALE GENOMIC DNA]</scope>
    <source>
        <strain evidence="2 3">JS1</strain>
    </source>
</reference>
<organism evidence="2 3">
    <name type="scientific">Desulfovibrio psychrotolerans</name>
    <dbReference type="NCBI Taxonomy" id="415242"/>
    <lineage>
        <taxon>Bacteria</taxon>
        <taxon>Pseudomonadati</taxon>
        <taxon>Thermodesulfobacteriota</taxon>
        <taxon>Desulfovibrionia</taxon>
        <taxon>Desulfovibrionales</taxon>
        <taxon>Desulfovibrionaceae</taxon>
        <taxon>Desulfovibrio</taxon>
    </lineage>
</organism>
<sequence length="317" mass="33147">MLNVPFAKLSPGGNTTILLSIPAPPIAERARMANELMHPLHLGAEQVGFADMGAELPRLEMMGGEFCGNAARSFAALLAMEGHPALEYCDTRGECEGMVAISGAHTPVQVRVRTCTGSGAGKTVGGSQGSSVPEKGACGGADGTPRRAAACLDASVRLTVPDMVGECLHAVEQGMDVVRLQGITHVMLDAQKHPLPTPLEQGEVCGGLRRRLGLEGEAAAGCVWYARHGDSWRIDPVVWVRETGSTHYETGCGSGTVALGLLVAGRSGEPFVRDVRQPSGQCIRAAVTLAGPDRFGQAWIGGPVRLVARGEAFLYSV</sequence>
<comment type="caution">
    <text evidence="2">The sequence shown here is derived from an EMBL/GenBank/DDBJ whole genome shotgun (WGS) entry which is preliminary data.</text>
</comment>
<dbReference type="AlphaFoldDB" id="A0A7J0BS96"/>
<proteinExistence type="predicted"/>
<gene>
    <name evidence="2" type="ORF">DSM19430T_07090</name>
</gene>
<dbReference type="RefSeq" id="WP_174408719.1">
    <property type="nucleotide sequence ID" value="NZ_BLVP01000002.1"/>
</dbReference>
<accession>A0A7J0BS96</accession>
<evidence type="ECO:0000313" key="3">
    <source>
        <dbReference type="Proteomes" id="UP000503820"/>
    </source>
</evidence>
<name>A0A7J0BS96_9BACT</name>